<name>A0A9W7C518_9STRA</name>
<dbReference type="Pfam" id="PF07647">
    <property type="entry name" value="SAM_2"/>
    <property type="match status" value="1"/>
</dbReference>
<dbReference type="Gene3D" id="1.10.150.50">
    <property type="entry name" value="Transcription Factor, Ets-1"/>
    <property type="match status" value="1"/>
</dbReference>
<evidence type="ECO:0000256" key="1">
    <source>
        <dbReference type="SAM" id="MobiDB-lite"/>
    </source>
</evidence>
<evidence type="ECO:0000313" key="4">
    <source>
        <dbReference type="Proteomes" id="UP001165085"/>
    </source>
</evidence>
<comment type="caution">
    <text evidence="3">The sequence shown here is derived from an EMBL/GenBank/DDBJ whole genome shotgun (WGS) entry which is preliminary data.</text>
</comment>
<dbReference type="SUPFAM" id="SSF47769">
    <property type="entry name" value="SAM/Pointed domain"/>
    <property type="match status" value="1"/>
</dbReference>
<feature type="compositionally biased region" description="Low complexity" evidence="1">
    <location>
        <begin position="380"/>
        <end position="400"/>
    </location>
</feature>
<dbReference type="OrthoDB" id="203980at2759"/>
<feature type="region of interest" description="Disordered" evidence="1">
    <location>
        <begin position="161"/>
        <end position="489"/>
    </location>
</feature>
<protein>
    <recommendedName>
        <fullName evidence="2">SAM domain-containing protein</fullName>
    </recommendedName>
</protein>
<evidence type="ECO:0000259" key="2">
    <source>
        <dbReference type="PROSITE" id="PS50105"/>
    </source>
</evidence>
<feature type="compositionally biased region" description="Low complexity" evidence="1">
    <location>
        <begin position="432"/>
        <end position="445"/>
    </location>
</feature>
<organism evidence="3 4">
    <name type="scientific">Triparma strigata</name>
    <dbReference type="NCBI Taxonomy" id="1606541"/>
    <lineage>
        <taxon>Eukaryota</taxon>
        <taxon>Sar</taxon>
        <taxon>Stramenopiles</taxon>
        <taxon>Ochrophyta</taxon>
        <taxon>Bolidophyceae</taxon>
        <taxon>Parmales</taxon>
        <taxon>Triparmaceae</taxon>
        <taxon>Triparma</taxon>
    </lineage>
</organism>
<keyword evidence="4" id="KW-1185">Reference proteome</keyword>
<sequence>MGLVTTWLRGIGLSHCSAAFRAAGITTPSALSKLTLADYDRLGVVDVNERKKLFYLVQRIKMAVRESTAQDGDENNPNEQSDNVRVGEPTGSRSPTSGLKEPPPPQQPDLKMTKSASYSSAASQLSVNTNRTPSPIDTAMNNESPKLKEAKLMRNLSFEREEIKKRSATPMTESEDEALEDVVVVPIPTKTKIQLPQKRHELLPPNPPSRDSPRKEFSFEAPSSDEDVAQPSGQTRKKQPSRGTSKIPAPSKRAVQQQRPPNSPYMSSEDEEDQEFLRRQAEEEKKRRRKERLVEQRRRQQEQAEEEERIRLEEEKFAEELEMRRQKEEEEKIRRKQRQVEQMKRKQQQAKEEARLRRLQEEEEEEEEMRRLEEEEEILRQQQKAQAQARKSRQSLSTPPRHSKPSRSRSTPPTPPDQSSNGAYAVPHQQRRNSSSPNKRPSSSPSHPPLHKIRSRSPSPSPNVPEEAVTYQGKQDAQTWQEFVDYSRR</sequence>
<dbReference type="AlphaFoldDB" id="A0A9W7C518"/>
<accession>A0A9W7C518</accession>
<feature type="compositionally biased region" description="Polar residues" evidence="1">
    <location>
        <begin position="472"/>
        <end position="481"/>
    </location>
</feature>
<dbReference type="InterPro" id="IPR013761">
    <property type="entry name" value="SAM/pointed_sf"/>
</dbReference>
<gene>
    <name evidence="3" type="ORF">TrST_g9812</name>
</gene>
<feature type="compositionally biased region" description="Polar residues" evidence="1">
    <location>
        <begin position="254"/>
        <end position="266"/>
    </location>
</feature>
<feature type="region of interest" description="Disordered" evidence="1">
    <location>
        <begin position="67"/>
        <end position="149"/>
    </location>
</feature>
<dbReference type="InterPro" id="IPR001660">
    <property type="entry name" value="SAM"/>
</dbReference>
<feature type="domain" description="SAM" evidence="2">
    <location>
        <begin position="1"/>
        <end position="63"/>
    </location>
</feature>
<dbReference type="SMART" id="SM00454">
    <property type="entry name" value="SAM"/>
    <property type="match status" value="1"/>
</dbReference>
<dbReference type="EMBL" id="BRXY01000515">
    <property type="protein sequence ID" value="GMH98363.1"/>
    <property type="molecule type" value="Genomic_DNA"/>
</dbReference>
<feature type="compositionally biased region" description="Polar residues" evidence="1">
    <location>
        <begin position="124"/>
        <end position="144"/>
    </location>
</feature>
<dbReference type="Proteomes" id="UP001165085">
    <property type="component" value="Unassembled WGS sequence"/>
</dbReference>
<reference evidence="4" key="1">
    <citation type="journal article" date="2023" name="Commun. Biol.">
        <title>Genome analysis of Parmales, the sister group of diatoms, reveals the evolutionary specialization of diatoms from phago-mixotrophs to photoautotrophs.</title>
        <authorList>
            <person name="Ban H."/>
            <person name="Sato S."/>
            <person name="Yoshikawa S."/>
            <person name="Yamada K."/>
            <person name="Nakamura Y."/>
            <person name="Ichinomiya M."/>
            <person name="Sato N."/>
            <person name="Blanc-Mathieu R."/>
            <person name="Endo H."/>
            <person name="Kuwata A."/>
            <person name="Ogata H."/>
        </authorList>
    </citation>
    <scope>NUCLEOTIDE SEQUENCE [LARGE SCALE GENOMIC DNA]</scope>
    <source>
        <strain evidence="4">NIES 3701</strain>
    </source>
</reference>
<proteinExistence type="predicted"/>
<feature type="compositionally biased region" description="Basic and acidic residues" evidence="1">
    <location>
        <begin position="275"/>
        <end position="285"/>
    </location>
</feature>
<feature type="compositionally biased region" description="Basic and acidic residues" evidence="1">
    <location>
        <begin position="292"/>
        <end position="360"/>
    </location>
</feature>
<dbReference type="PROSITE" id="PS50105">
    <property type="entry name" value="SAM_DOMAIN"/>
    <property type="match status" value="1"/>
</dbReference>
<evidence type="ECO:0000313" key="3">
    <source>
        <dbReference type="EMBL" id="GMH98363.1"/>
    </source>
</evidence>